<dbReference type="AlphaFoldDB" id="A0A5B0PGL7"/>
<dbReference type="Gene3D" id="3.30.428.10">
    <property type="entry name" value="HIT-like"/>
    <property type="match status" value="2"/>
</dbReference>
<evidence type="ECO:0000256" key="4">
    <source>
        <dbReference type="ARBA" id="ARBA00012384"/>
    </source>
</evidence>
<evidence type="ECO:0000313" key="18">
    <source>
        <dbReference type="EMBL" id="KAA1098482.1"/>
    </source>
</evidence>
<evidence type="ECO:0000256" key="13">
    <source>
        <dbReference type="PIRSR" id="PIRSR000808-2"/>
    </source>
</evidence>
<evidence type="ECO:0000256" key="11">
    <source>
        <dbReference type="ARBA" id="ARBA00023277"/>
    </source>
</evidence>
<feature type="domain" description="Galactose-1-phosphate uridyl transferase N-terminal" evidence="16">
    <location>
        <begin position="19"/>
        <end position="199"/>
    </location>
</feature>
<accession>A0A5B0PGL7</accession>
<keyword evidence="8 14" id="KW-0479">Metal-binding</keyword>
<evidence type="ECO:0000256" key="14">
    <source>
        <dbReference type="PIRSR" id="PIRSR000808-3"/>
    </source>
</evidence>
<feature type="binding site" description="in other chain" evidence="13">
    <location>
        <begin position="93"/>
        <end position="94"/>
    </location>
    <ligand>
        <name>UDP-alpha-D-glucose</name>
        <dbReference type="ChEBI" id="CHEBI:58885"/>
        <note>ligand shared between dimeric partners</note>
    </ligand>
</feature>
<sequence length="382" mass="43734">MTSWAWPTTSEYHTHTMQTFDPTQHPHRRFNPLTHQWVICSPHRNNRPWQGQIEPNEDTRLPSYDPTCYLCPNNTRASGQVTEKYTSTYFFENDFAAVNDVEVSQKSDSDPLRMALHRTEPARGKCYVICYNPRHDLTMAELTPDEILPIIKAWIELYSKIKREQPFVKYIQIFENKGAMMGCSNPHPHGQVWALSYIPTIPTTVLKSQEDFASSAIDVPDSARLQDGRPSLLLSYAHSELHPEPSARVLHRTEFFLAVVPFWATWPFEVLVLPHSHHMASLLDLPPGADLDLAMILSHVTRAYNNLFRCSFPYSMAIFQAPPHSEASVAQLHISFCPPLLRSATIRKFLVGFEMFGEAQRDLTPELAAEKLRAAALQPYYR</sequence>
<dbReference type="PIRSF" id="PIRSF000808">
    <property type="entry name" value="GalT"/>
    <property type="match status" value="1"/>
</dbReference>
<dbReference type="InterPro" id="IPR005850">
    <property type="entry name" value="GalP_Utransf_C"/>
</dbReference>
<feature type="domain" description="Galactose-1-phosphate uridyl transferase C-terminal" evidence="17">
    <location>
        <begin position="232"/>
        <end position="375"/>
    </location>
</feature>
<protein>
    <recommendedName>
        <fullName evidence="5 15">Galactose-1-phosphate uridylyltransferase</fullName>
        <ecNumber evidence="4 15">2.7.7.12</ecNumber>
    </recommendedName>
</protein>
<dbReference type="GO" id="GO:0008108">
    <property type="term" value="F:UDP-glucose:hexose-1-phosphate uridylyltransferase activity"/>
    <property type="evidence" value="ECO:0007669"/>
    <property type="project" value="UniProtKB-EC"/>
</dbReference>
<evidence type="ECO:0000256" key="10">
    <source>
        <dbReference type="ARBA" id="ARBA00023144"/>
    </source>
</evidence>
<evidence type="ECO:0000256" key="9">
    <source>
        <dbReference type="ARBA" id="ARBA00022833"/>
    </source>
</evidence>
<feature type="binding site" description="in other chain" evidence="13">
    <location>
        <begin position="182"/>
        <end position="184"/>
    </location>
    <ligand>
        <name>UDP-alpha-D-glucose</name>
        <dbReference type="ChEBI" id="CHEBI:58885"/>
        <note>ligand shared between dimeric partners</note>
    </ligand>
</feature>
<keyword evidence="10 15" id="KW-0299">Galactose metabolism</keyword>
<feature type="binding site" description="in other chain" evidence="13">
    <location>
        <position position="360"/>
    </location>
    <ligand>
        <name>UDP-alpha-D-glucose</name>
        <dbReference type="ChEBI" id="CHEBI:58885"/>
        <note>ligand shared between dimeric partners</note>
    </ligand>
</feature>
<feature type="binding site" evidence="13">
    <location>
        <begin position="348"/>
        <end position="349"/>
    </location>
    <ligand>
        <name>UDP-alpha-D-glucose</name>
        <dbReference type="ChEBI" id="CHEBI:58885"/>
        <note>ligand shared between dimeric partners</note>
    </ligand>
</feature>
<feature type="binding site" description="in other chain" evidence="13">
    <location>
        <position position="176"/>
    </location>
    <ligand>
        <name>UDP-alpha-D-glucose</name>
        <dbReference type="ChEBI" id="CHEBI:58885"/>
        <note>ligand shared between dimeric partners</note>
    </ligand>
</feature>
<dbReference type="NCBIfam" id="TIGR00209">
    <property type="entry name" value="galT_1"/>
    <property type="match status" value="1"/>
</dbReference>
<feature type="binding site" evidence="14">
    <location>
        <position position="135"/>
    </location>
    <ligand>
        <name>Zn(2+)</name>
        <dbReference type="ChEBI" id="CHEBI:29105"/>
    </ligand>
</feature>
<keyword evidence="9 14" id="KW-0862">Zinc</keyword>
<comment type="similarity">
    <text evidence="3 15">Belongs to the galactose-1-phosphate uridylyltransferase type 1 family.</text>
</comment>
<dbReference type="GO" id="GO:0005737">
    <property type="term" value="C:cytoplasm"/>
    <property type="evidence" value="ECO:0007669"/>
    <property type="project" value="TreeGrafter"/>
</dbReference>
<evidence type="ECO:0000256" key="3">
    <source>
        <dbReference type="ARBA" id="ARBA00010951"/>
    </source>
</evidence>
<comment type="cofactor">
    <cofactor evidence="14">
        <name>Zn(2+)</name>
        <dbReference type="ChEBI" id="CHEBI:29105"/>
    </cofactor>
    <text evidence="14">Binds 1 zinc ion per subunit.</text>
</comment>
<evidence type="ECO:0000256" key="5">
    <source>
        <dbReference type="ARBA" id="ARBA00016340"/>
    </source>
</evidence>
<dbReference type="InterPro" id="IPR036265">
    <property type="entry name" value="HIT-like_sf"/>
</dbReference>
<evidence type="ECO:0000256" key="1">
    <source>
        <dbReference type="ARBA" id="ARBA00001107"/>
    </source>
</evidence>
<name>A0A5B0PGL7_PUCGR</name>
<evidence type="ECO:0000256" key="2">
    <source>
        <dbReference type="ARBA" id="ARBA00004947"/>
    </source>
</evidence>
<dbReference type="PANTHER" id="PTHR11943">
    <property type="entry name" value="GALACTOSE-1-PHOSPHATE URIDYLYLTRANSFERASE"/>
    <property type="match status" value="1"/>
</dbReference>
<evidence type="ECO:0000259" key="16">
    <source>
        <dbReference type="Pfam" id="PF01087"/>
    </source>
</evidence>
<reference evidence="20 21" key="1">
    <citation type="submission" date="2019-05" db="EMBL/GenBank/DDBJ databases">
        <title>Emergence of the Ug99 lineage of the wheat stem rust pathogen through somatic hybridization.</title>
        <authorList>
            <person name="Li F."/>
            <person name="Upadhyaya N.M."/>
            <person name="Sperschneider J."/>
            <person name="Matny O."/>
            <person name="Nguyen-Phuc H."/>
            <person name="Mago R."/>
            <person name="Raley C."/>
            <person name="Miller M.E."/>
            <person name="Silverstein K.A.T."/>
            <person name="Henningsen E."/>
            <person name="Hirsch C.D."/>
            <person name="Visser B."/>
            <person name="Pretorius Z.A."/>
            <person name="Steffenson B.J."/>
            <person name="Schwessinger B."/>
            <person name="Dodds P.N."/>
            <person name="Figueroa M."/>
        </authorList>
    </citation>
    <scope>NUCLEOTIDE SEQUENCE [LARGE SCALE GENOMIC DNA]</scope>
    <source>
        <strain evidence="18">21-0</strain>
        <strain evidence="19 21">Ug99</strain>
    </source>
</reference>
<evidence type="ECO:0000256" key="6">
    <source>
        <dbReference type="ARBA" id="ARBA00022679"/>
    </source>
</evidence>
<dbReference type="Proteomes" id="UP000325313">
    <property type="component" value="Unassembled WGS sequence"/>
</dbReference>
<feature type="binding site" description="in other chain" evidence="13">
    <location>
        <position position="77"/>
    </location>
    <ligand>
        <name>UDP-alpha-D-glucose</name>
        <dbReference type="ChEBI" id="CHEBI:58885"/>
        <note>ligand shared between dimeric partners</note>
    </ligand>
</feature>
<feature type="binding site" evidence="14">
    <location>
        <position position="71"/>
    </location>
    <ligand>
        <name>Zn(2+)</name>
        <dbReference type="ChEBI" id="CHEBI:29105"/>
    </ligand>
</feature>
<proteinExistence type="inferred from homology"/>
<evidence type="ECO:0000313" key="20">
    <source>
        <dbReference type="Proteomes" id="UP000324748"/>
    </source>
</evidence>
<dbReference type="Pfam" id="PF02744">
    <property type="entry name" value="GalP_UDP_tr_C"/>
    <property type="match status" value="1"/>
</dbReference>
<feature type="binding site" evidence="14">
    <location>
        <position position="68"/>
    </location>
    <ligand>
        <name>Zn(2+)</name>
        <dbReference type="ChEBI" id="CHEBI:29105"/>
    </ligand>
</feature>
<dbReference type="InterPro" id="IPR019779">
    <property type="entry name" value="GalP_UDPtransf1_His-AS"/>
</dbReference>
<organism evidence="19 21">
    <name type="scientific">Puccinia graminis f. sp. tritici</name>
    <dbReference type="NCBI Taxonomy" id="56615"/>
    <lineage>
        <taxon>Eukaryota</taxon>
        <taxon>Fungi</taxon>
        <taxon>Dikarya</taxon>
        <taxon>Basidiomycota</taxon>
        <taxon>Pucciniomycotina</taxon>
        <taxon>Pucciniomycetes</taxon>
        <taxon>Pucciniales</taxon>
        <taxon>Pucciniaceae</taxon>
        <taxon>Puccinia</taxon>
    </lineage>
</organism>
<keyword evidence="20" id="KW-1185">Reference proteome</keyword>
<feature type="binding site" evidence="13">
    <location>
        <begin position="44"/>
        <end position="47"/>
    </location>
    <ligand>
        <name>UDP-alpha-D-glucose</name>
        <dbReference type="ChEBI" id="CHEBI:58885"/>
        <note>ligand shared between dimeric partners</note>
    </ligand>
</feature>
<dbReference type="Proteomes" id="UP000324748">
    <property type="component" value="Unassembled WGS sequence"/>
</dbReference>
<dbReference type="SUPFAM" id="SSF54197">
    <property type="entry name" value="HIT-like"/>
    <property type="match status" value="2"/>
</dbReference>
<gene>
    <name evidence="19" type="primary">GAL7_1</name>
    <name evidence="18" type="ORF">PGT21_035695</name>
    <name evidence="19" type="ORF">PGTUg99_014787</name>
</gene>
<comment type="caution">
    <text evidence="19">The sequence shown here is derived from an EMBL/GenBank/DDBJ whole genome shotgun (WGS) entry which is preliminary data.</text>
</comment>
<dbReference type="PANTHER" id="PTHR11943:SF1">
    <property type="entry name" value="GALACTOSE-1-PHOSPHATE URIDYLYLTRANSFERASE"/>
    <property type="match status" value="1"/>
</dbReference>
<dbReference type="GO" id="GO:0008270">
    <property type="term" value="F:zinc ion binding"/>
    <property type="evidence" value="ECO:0007669"/>
    <property type="project" value="InterPro"/>
</dbReference>
<dbReference type="Pfam" id="PF01087">
    <property type="entry name" value="GalP_UDP_transf"/>
    <property type="match status" value="1"/>
</dbReference>
<dbReference type="InterPro" id="IPR005849">
    <property type="entry name" value="GalP_Utransf_N"/>
</dbReference>
<keyword evidence="11 15" id="KW-0119">Carbohydrate metabolism</keyword>
<dbReference type="FunFam" id="3.30.428.10:FF:000002">
    <property type="entry name" value="Galactose-1-phosphate uridylyltransferase"/>
    <property type="match status" value="1"/>
</dbReference>
<feature type="binding site" evidence="13">
    <location>
        <begin position="353"/>
        <end position="354"/>
    </location>
    <ligand>
        <name>UDP-alpha-D-glucose</name>
        <dbReference type="ChEBI" id="CHEBI:58885"/>
        <note>ligand shared between dimeric partners</note>
    </ligand>
</feature>
<comment type="pathway">
    <text evidence="2 15">Carbohydrate metabolism; galactose metabolism.</text>
</comment>
<feature type="active site" description="Tele-UMP-histidine intermediate" evidence="12">
    <location>
        <position position="189"/>
    </location>
</feature>
<dbReference type="GO" id="GO:0033499">
    <property type="term" value="P:galactose catabolic process via UDP-galactose, Leloir pathway"/>
    <property type="evidence" value="ECO:0007669"/>
    <property type="project" value="TreeGrafter"/>
</dbReference>
<dbReference type="InterPro" id="IPR001937">
    <property type="entry name" value="GalP_UDPtransf1"/>
</dbReference>
<keyword evidence="6 15" id="KW-0808">Transferase</keyword>
<dbReference type="EC" id="2.7.7.12" evidence="4 15"/>
<comment type="catalytic activity">
    <reaction evidence="1 15">
        <text>alpha-D-galactose 1-phosphate + UDP-alpha-D-glucose = alpha-D-glucose 1-phosphate + UDP-alpha-D-galactose</text>
        <dbReference type="Rhea" id="RHEA:13989"/>
        <dbReference type="ChEBI" id="CHEBI:58336"/>
        <dbReference type="ChEBI" id="CHEBI:58601"/>
        <dbReference type="ChEBI" id="CHEBI:58885"/>
        <dbReference type="ChEBI" id="CHEBI:66914"/>
        <dbReference type="EC" id="2.7.7.12"/>
    </reaction>
</comment>
<dbReference type="UniPathway" id="UPA00214"/>
<dbReference type="PROSITE" id="PS00117">
    <property type="entry name" value="GAL_P_UDP_TRANSF_I"/>
    <property type="match status" value="1"/>
</dbReference>
<dbReference type="EMBL" id="VSWC01000066">
    <property type="protein sequence ID" value="KAA1098482.1"/>
    <property type="molecule type" value="Genomic_DNA"/>
</dbReference>
<keyword evidence="7 15" id="KW-0548">Nucleotidyltransferase</keyword>
<evidence type="ECO:0000256" key="8">
    <source>
        <dbReference type="ARBA" id="ARBA00022723"/>
    </source>
</evidence>
<dbReference type="OrthoDB" id="418412at2759"/>
<evidence type="ECO:0000256" key="7">
    <source>
        <dbReference type="ARBA" id="ARBA00022695"/>
    </source>
</evidence>
<evidence type="ECO:0000313" key="21">
    <source>
        <dbReference type="Proteomes" id="UP000325313"/>
    </source>
</evidence>
<evidence type="ECO:0000259" key="17">
    <source>
        <dbReference type="Pfam" id="PF02744"/>
    </source>
</evidence>
<evidence type="ECO:0000313" key="19">
    <source>
        <dbReference type="EMBL" id="KAA1100321.1"/>
    </source>
</evidence>
<feature type="binding site" description="in other chain" evidence="13">
    <location>
        <position position="191"/>
    </location>
    <ligand>
        <name>UDP-alpha-D-glucose</name>
        <dbReference type="ChEBI" id="CHEBI:58885"/>
        <note>ligand shared between dimeric partners</note>
    </ligand>
</feature>
<evidence type="ECO:0000256" key="12">
    <source>
        <dbReference type="PIRSR" id="PIRSR000808-1"/>
    </source>
</evidence>
<evidence type="ECO:0000256" key="15">
    <source>
        <dbReference type="RuleBase" id="RU000506"/>
    </source>
</evidence>
<dbReference type="EMBL" id="VDEP01000341">
    <property type="protein sequence ID" value="KAA1100321.1"/>
    <property type="molecule type" value="Genomic_DNA"/>
</dbReference>
<feature type="binding site" evidence="14">
    <location>
        <position position="187"/>
    </location>
    <ligand>
        <name>Zn(2+)</name>
        <dbReference type="ChEBI" id="CHEBI:29105"/>
    </ligand>
</feature>
<dbReference type="CDD" id="cd00608">
    <property type="entry name" value="GalT"/>
    <property type="match status" value="1"/>
</dbReference>